<feature type="transmembrane region" description="Helical" evidence="1">
    <location>
        <begin position="133"/>
        <end position="152"/>
    </location>
</feature>
<comment type="caution">
    <text evidence="2">The sequence shown here is derived from an EMBL/GenBank/DDBJ whole genome shotgun (WGS) entry which is preliminary data.</text>
</comment>
<name>A0A2S5BJ31_9BASI</name>
<keyword evidence="1" id="KW-0812">Transmembrane</keyword>
<feature type="transmembrane region" description="Helical" evidence="1">
    <location>
        <begin position="222"/>
        <end position="239"/>
    </location>
</feature>
<reference evidence="2 3" key="1">
    <citation type="journal article" date="2018" name="Front. Microbiol.">
        <title>Prospects for Fungal Bioremediation of Acidic Radioactive Waste Sites: Characterization and Genome Sequence of Rhodotorula taiwanensis MD1149.</title>
        <authorList>
            <person name="Tkavc R."/>
            <person name="Matrosova V.Y."/>
            <person name="Grichenko O.E."/>
            <person name="Gostincar C."/>
            <person name="Volpe R.P."/>
            <person name="Klimenkova P."/>
            <person name="Gaidamakova E.K."/>
            <person name="Zhou C.E."/>
            <person name="Stewart B.J."/>
            <person name="Lyman M.G."/>
            <person name="Malfatti S.A."/>
            <person name="Rubinfeld B."/>
            <person name="Courtot M."/>
            <person name="Singh J."/>
            <person name="Dalgard C.L."/>
            <person name="Hamilton T."/>
            <person name="Frey K.G."/>
            <person name="Gunde-Cimerman N."/>
            <person name="Dugan L."/>
            <person name="Daly M.J."/>
        </authorList>
    </citation>
    <scope>NUCLEOTIDE SEQUENCE [LARGE SCALE GENOMIC DNA]</scope>
    <source>
        <strain evidence="2 3">MD1149</strain>
    </source>
</reference>
<feature type="transmembrane region" description="Helical" evidence="1">
    <location>
        <begin position="20"/>
        <end position="39"/>
    </location>
</feature>
<organism evidence="2 3">
    <name type="scientific">Rhodotorula taiwanensis</name>
    <dbReference type="NCBI Taxonomy" id="741276"/>
    <lineage>
        <taxon>Eukaryota</taxon>
        <taxon>Fungi</taxon>
        <taxon>Dikarya</taxon>
        <taxon>Basidiomycota</taxon>
        <taxon>Pucciniomycotina</taxon>
        <taxon>Microbotryomycetes</taxon>
        <taxon>Sporidiobolales</taxon>
        <taxon>Sporidiobolaceae</taxon>
        <taxon>Rhodotorula</taxon>
    </lineage>
</organism>
<keyword evidence="1" id="KW-1133">Transmembrane helix</keyword>
<evidence type="ECO:0000313" key="2">
    <source>
        <dbReference type="EMBL" id="POY76789.1"/>
    </source>
</evidence>
<keyword evidence="1" id="KW-0472">Membrane</keyword>
<gene>
    <name evidence="2" type="ORF">BMF94_0038</name>
</gene>
<protein>
    <recommendedName>
        <fullName evidence="4">Proteophosphoglycan ppg4</fullName>
    </recommendedName>
</protein>
<dbReference type="EMBL" id="PJQD01000001">
    <property type="protein sequence ID" value="POY76789.1"/>
    <property type="molecule type" value="Genomic_DNA"/>
</dbReference>
<evidence type="ECO:0000256" key="1">
    <source>
        <dbReference type="SAM" id="Phobius"/>
    </source>
</evidence>
<accession>A0A2S5BJ31</accession>
<dbReference type="Proteomes" id="UP000237144">
    <property type="component" value="Unassembled WGS sequence"/>
</dbReference>
<evidence type="ECO:0000313" key="3">
    <source>
        <dbReference type="Proteomes" id="UP000237144"/>
    </source>
</evidence>
<dbReference type="OrthoDB" id="2538401at2759"/>
<feature type="transmembrane region" description="Helical" evidence="1">
    <location>
        <begin position="51"/>
        <end position="71"/>
    </location>
</feature>
<evidence type="ECO:0008006" key="4">
    <source>
        <dbReference type="Google" id="ProtNLM"/>
    </source>
</evidence>
<feature type="transmembrane region" description="Helical" evidence="1">
    <location>
        <begin position="86"/>
        <end position="107"/>
    </location>
</feature>
<sequence>MSASTGFSLLGGLPTRTPDLAASIVFVTAYVLLVPLAVWRIAVRRTRIGVLIRPGIVLILRIATYVIRAIISDGKPSTELFIAEQVLLLIGLIPLCEPLVSLTRYHVRRDWVPTPRQPEQDKETTNIDRALRLLRLVVLAAFILGATVSRLLRSVTAFKSTDTALPQVGGQAGSAYDDPSAAAALQPQRYATYGLTLAVIVAGPLLATVVTATEALPRRPVLFLYACALCLAIPTIYKIDLAVHPVSPVSRGAKAAFYLLNSLPEWICTTLYFAFDLDALFDVNNGEWKHKVAKRMEDGKWEGPYMSKDAYRAASADRLPLEDGVYGGLPAYGAPRVEATGADIKV</sequence>
<keyword evidence="3" id="KW-1185">Reference proteome</keyword>
<dbReference type="AlphaFoldDB" id="A0A2S5BJ31"/>
<feature type="transmembrane region" description="Helical" evidence="1">
    <location>
        <begin position="190"/>
        <end position="210"/>
    </location>
</feature>
<proteinExistence type="predicted"/>